<dbReference type="GO" id="GO:0005739">
    <property type="term" value="C:mitochondrion"/>
    <property type="evidence" value="ECO:0007669"/>
    <property type="project" value="TreeGrafter"/>
</dbReference>
<evidence type="ECO:0000256" key="1">
    <source>
        <dbReference type="ARBA" id="ARBA00010552"/>
    </source>
</evidence>
<evidence type="ECO:0000313" key="2">
    <source>
        <dbReference type="EMBL" id="KIM89825.1"/>
    </source>
</evidence>
<dbReference type="InterPro" id="IPR035959">
    <property type="entry name" value="RutC-like_sf"/>
</dbReference>
<dbReference type="InParanoid" id="A0A0C3G0T1"/>
<dbReference type="AlphaFoldDB" id="A0A0C3G0T1"/>
<dbReference type="STRING" id="765440.A0A0C3G0T1"/>
<dbReference type="Proteomes" id="UP000054166">
    <property type="component" value="Unassembled WGS sequence"/>
</dbReference>
<name>A0A0C3G0T1_PILCF</name>
<dbReference type="EMBL" id="KN832974">
    <property type="protein sequence ID" value="KIM89825.1"/>
    <property type="molecule type" value="Genomic_DNA"/>
</dbReference>
<dbReference type="InterPro" id="IPR006056">
    <property type="entry name" value="RidA"/>
</dbReference>
<proteinExistence type="inferred from homology"/>
<organism evidence="2 3">
    <name type="scientific">Piloderma croceum (strain F 1598)</name>
    <dbReference type="NCBI Taxonomy" id="765440"/>
    <lineage>
        <taxon>Eukaryota</taxon>
        <taxon>Fungi</taxon>
        <taxon>Dikarya</taxon>
        <taxon>Basidiomycota</taxon>
        <taxon>Agaricomycotina</taxon>
        <taxon>Agaricomycetes</taxon>
        <taxon>Agaricomycetidae</taxon>
        <taxon>Atheliales</taxon>
        <taxon>Atheliaceae</taxon>
        <taxon>Piloderma</taxon>
    </lineage>
</organism>
<comment type="similarity">
    <text evidence="1">Belongs to the RutC family.</text>
</comment>
<dbReference type="PANTHER" id="PTHR11803:SF58">
    <property type="entry name" value="PROTEIN HMF1-RELATED"/>
    <property type="match status" value="1"/>
</dbReference>
<dbReference type="Pfam" id="PF01042">
    <property type="entry name" value="Ribonuc_L-PSP"/>
    <property type="match status" value="1"/>
</dbReference>
<dbReference type="PANTHER" id="PTHR11803">
    <property type="entry name" value="2-IMINOBUTANOATE/2-IMINOPROPANOATE DEAMINASE RIDA"/>
    <property type="match status" value="1"/>
</dbReference>
<protein>
    <submittedName>
        <fullName evidence="2">Uncharacterized protein</fullName>
    </submittedName>
</protein>
<dbReference type="CDD" id="cd00448">
    <property type="entry name" value="YjgF_YER057c_UK114_family"/>
    <property type="match status" value="1"/>
</dbReference>
<reference evidence="2 3" key="1">
    <citation type="submission" date="2014-04" db="EMBL/GenBank/DDBJ databases">
        <authorList>
            <consortium name="DOE Joint Genome Institute"/>
            <person name="Kuo A."/>
            <person name="Tarkka M."/>
            <person name="Buscot F."/>
            <person name="Kohler A."/>
            <person name="Nagy L.G."/>
            <person name="Floudas D."/>
            <person name="Copeland A."/>
            <person name="Barry K.W."/>
            <person name="Cichocki N."/>
            <person name="Veneault-Fourrey C."/>
            <person name="LaButti K."/>
            <person name="Lindquist E.A."/>
            <person name="Lipzen A."/>
            <person name="Lundell T."/>
            <person name="Morin E."/>
            <person name="Murat C."/>
            <person name="Sun H."/>
            <person name="Tunlid A."/>
            <person name="Henrissat B."/>
            <person name="Grigoriev I.V."/>
            <person name="Hibbett D.S."/>
            <person name="Martin F."/>
            <person name="Nordberg H.P."/>
            <person name="Cantor M.N."/>
            <person name="Hua S.X."/>
        </authorList>
    </citation>
    <scope>NUCLEOTIDE SEQUENCE [LARGE SCALE GENOMIC DNA]</scope>
    <source>
        <strain evidence="2 3">F 1598</strain>
    </source>
</reference>
<dbReference type="HOGENOM" id="CLU_100715_7_2_1"/>
<dbReference type="GO" id="GO:0005829">
    <property type="term" value="C:cytosol"/>
    <property type="evidence" value="ECO:0007669"/>
    <property type="project" value="TreeGrafter"/>
</dbReference>
<dbReference type="NCBIfam" id="TIGR00004">
    <property type="entry name" value="Rid family detoxifying hydrolase"/>
    <property type="match status" value="1"/>
</dbReference>
<dbReference type="Gene3D" id="3.30.1330.40">
    <property type="entry name" value="RutC-like"/>
    <property type="match status" value="1"/>
</dbReference>
<dbReference type="OrthoDB" id="309640at2759"/>
<accession>A0A0C3G0T1</accession>
<sequence>MQIVSTPDALPLLPTFSQAVISKGHVYASGNIGLTELTDNTNFKLAEGGVKGQTRAAIQNLSKVLKASGSGLEHIVKATVFLTDLPNDFGPMNEVYSEFFDKDRMPARTCIGVKYLPLGAAFEIECIAEVVL</sequence>
<keyword evidence="3" id="KW-1185">Reference proteome</keyword>
<reference evidence="3" key="2">
    <citation type="submission" date="2015-01" db="EMBL/GenBank/DDBJ databases">
        <title>Evolutionary Origins and Diversification of the Mycorrhizal Mutualists.</title>
        <authorList>
            <consortium name="DOE Joint Genome Institute"/>
            <consortium name="Mycorrhizal Genomics Consortium"/>
            <person name="Kohler A."/>
            <person name="Kuo A."/>
            <person name="Nagy L.G."/>
            <person name="Floudas D."/>
            <person name="Copeland A."/>
            <person name="Barry K.W."/>
            <person name="Cichocki N."/>
            <person name="Veneault-Fourrey C."/>
            <person name="LaButti K."/>
            <person name="Lindquist E.A."/>
            <person name="Lipzen A."/>
            <person name="Lundell T."/>
            <person name="Morin E."/>
            <person name="Murat C."/>
            <person name="Riley R."/>
            <person name="Ohm R."/>
            <person name="Sun H."/>
            <person name="Tunlid A."/>
            <person name="Henrissat B."/>
            <person name="Grigoriev I.V."/>
            <person name="Hibbett D.S."/>
            <person name="Martin F."/>
        </authorList>
    </citation>
    <scope>NUCLEOTIDE SEQUENCE [LARGE SCALE GENOMIC DNA]</scope>
    <source>
        <strain evidence="3">F 1598</strain>
    </source>
</reference>
<gene>
    <name evidence="2" type="ORF">PILCRDRAFT_94981</name>
</gene>
<dbReference type="SUPFAM" id="SSF55298">
    <property type="entry name" value="YjgF-like"/>
    <property type="match status" value="1"/>
</dbReference>
<dbReference type="InterPro" id="IPR006175">
    <property type="entry name" value="YjgF/YER057c/UK114"/>
</dbReference>
<evidence type="ECO:0000313" key="3">
    <source>
        <dbReference type="Proteomes" id="UP000054166"/>
    </source>
</evidence>
<dbReference type="FunFam" id="3.30.1330.40:FF:000001">
    <property type="entry name" value="L-PSP family endoribonuclease"/>
    <property type="match status" value="1"/>
</dbReference>
<dbReference type="GO" id="GO:0019239">
    <property type="term" value="F:deaminase activity"/>
    <property type="evidence" value="ECO:0007669"/>
    <property type="project" value="TreeGrafter"/>
</dbReference>